<evidence type="ECO:0000313" key="12">
    <source>
        <dbReference type="Proteomes" id="UP000769766"/>
    </source>
</evidence>
<dbReference type="InterPro" id="IPR013983">
    <property type="entry name" value="Ald_Fedxn_OxRdtase_N"/>
</dbReference>
<keyword evidence="7" id="KW-0411">Iron-sulfur</keyword>
<dbReference type="GO" id="GO:0046872">
    <property type="term" value="F:metal ion binding"/>
    <property type="evidence" value="ECO:0007669"/>
    <property type="project" value="UniProtKB-KW"/>
</dbReference>
<dbReference type="SUPFAM" id="SSF54862">
    <property type="entry name" value="4Fe-4S ferredoxins"/>
    <property type="match status" value="1"/>
</dbReference>
<dbReference type="PROSITE" id="PS51379">
    <property type="entry name" value="4FE4S_FER_2"/>
    <property type="match status" value="3"/>
</dbReference>
<sequence>MRKIIAVDPQKCNGCRICEAICALRRQGECNPERSRIRVIRQEIDGAITALPLLCRQCEAPECLEACPAGALSQNPQGGTLRVDEGKCLACGLCRLACPIGAIGLDQGRGTAFACDLCEGAPQCVELCHSGCLRHVPYDAGDAQQRRSSLEEVLQAEGLTPSPALAPRPTDAPREPLRGGSILGIDLTEGKIRRVPTSRYLEPKGSSDEPPAKPTDRDPDAAGESGQAPDPRTTAHDSRTASIGGRGINLRLLYREVEPGADPLGPENALILGVGPLAGTAFPGGSRTDVVSKSPLTGLIGESSLGGYWGTELKLAGCDHLVIRGRASRPVYLFVHDREVEIREAGTLWGKDCYETQARLREELHDPRVQVLCIGPAGERLVRFASLHTGFGNTGGRTGLGAVMGSKNLKAIAVRGTQGVPVADPAGFFQECAEAHRQVRQNHRYEELHTLGVTRDQDALVRYRPGEAEEEPWEEIAQVSEEAFLQEHLYRKESCAGCPVACMESYRIAGVGNGVISCGPYIDFTCGPGNADMRLFWEAYLYCQKNGLDSRTCGGLLSSLVRLYQDEVISQKEVDGLRLVRGSREAILGVLDKIVRREGIGEILAKGVAATLRHFGQGTEDYFIHTKGSLHQAGISPMVKGFALSSSVSPTGDGIKGSSGIEWGAIFLSATGVEEAEAAQIRQELETAAEALTGTRQAADPTASEGKAALVYHAENESATADLTGVCTWLTSFLSMPIDPATLARAISVGTDRPIDAAGLLAEAERVHQLERAFNTREGLTRRDDTLPGIFLGKGGPRGKARKALLTKEELEQMKDEYYARRGWDLEAGIPTRATLERLGLREVADDLEQRGKLGTARISIESLPIDKVPEPPPPTPLRSGEEK</sequence>
<dbReference type="Gene3D" id="1.10.569.10">
    <property type="entry name" value="Aldehyde Ferredoxin Oxidoreductase Protein, subunit A, domain 2"/>
    <property type="match status" value="1"/>
</dbReference>
<dbReference type="PANTHER" id="PTHR30038">
    <property type="entry name" value="ALDEHYDE FERREDOXIN OXIDOREDUCTASE"/>
    <property type="match status" value="1"/>
</dbReference>
<feature type="domain" description="4Fe-4S ferredoxin-type" evidence="10">
    <location>
        <begin position="3"/>
        <end position="22"/>
    </location>
</feature>
<protein>
    <submittedName>
        <fullName evidence="11">4Fe-4S binding protein</fullName>
    </submittedName>
</protein>
<dbReference type="CDD" id="cd10550">
    <property type="entry name" value="DMSOR_beta_like"/>
    <property type="match status" value="1"/>
</dbReference>
<dbReference type="Pfam" id="PF13247">
    <property type="entry name" value="Fer4_11"/>
    <property type="match status" value="1"/>
</dbReference>
<dbReference type="PROSITE" id="PS00198">
    <property type="entry name" value="4FE4S_FER_1"/>
    <property type="match status" value="1"/>
</dbReference>
<evidence type="ECO:0000256" key="6">
    <source>
        <dbReference type="ARBA" id="ARBA00023004"/>
    </source>
</evidence>
<evidence type="ECO:0000256" key="8">
    <source>
        <dbReference type="ARBA" id="ARBA00049934"/>
    </source>
</evidence>
<dbReference type="AlphaFoldDB" id="A0A932CS12"/>
<dbReference type="EMBL" id="JACPRF010000438">
    <property type="protein sequence ID" value="MBI2878046.1"/>
    <property type="molecule type" value="Genomic_DNA"/>
</dbReference>
<evidence type="ECO:0000256" key="3">
    <source>
        <dbReference type="ARBA" id="ARBA00022485"/>
    </source>
</evidence>
<dbReference type="InterPro" id="IPR013985">
    <property type="entry name" value="Ald_Fedxn_OxRdtase_dom3"/>
</dbReference>
<comment type="cofactor">
    <cofactor evidence="8">
        <name>tungstopterin</name>
        <dbReference type="ChEBI" id="CHEBI:30402"/>
    </cofactor>
</comment>
<accession>A0A932CS12</accession>
<name>A0A932CS12_UNCTE</name>
<evidence type="ECO:0000256" key="2">
    <source>
        <dbReference type="ARBA" id="ARBA00011032"/>
    </source>
</evidence>
<dbReference type="SUPFAM" id="SSF48310">
    <property type="entry name" value="Aldehyde ferredoxin oxidoreductase, C-terminal domains"/>
    <property type="match status" value="1"/>
</dbReference>
<feature type="domain" description="4Fe-4S ferredoxin-type" evidence="10">
    <location>
        <begin position="46"/>
        <end position="77"/>
    </location>
</feature>
<evidence type="ECO:0000256" key="4">
    <source>
        <dbReference type="ARBA" id="ARBA00022723"/>
    </source>
</evidence>
<dbReference type="InterPro" id="IPR036503">
    <property type="entry name" value="Ald_Fedxn_OxRdtase_N_sf"/>
</dbReference>
<organism evidence="11 12">
    <name type="scientific">Tectimicrobiota bacterium</name>
    <dbReference type="NCBI Taxonomy" id="2528274"/>
    <lineage>
        <taxon>Bacteria</taxon>
        <taxon>Pseudomonadati</taxon>
        <taxon>Nitrospinota/Tectimicrobiota group</taxon>
        <taxon>Candidatus Tectimicrobiota</taxon>
    </lineage>
</organism>
<dbReference type="PANTHER" id="PTHR30038:SF7">
    <property type="entry name" value="TUNGSTEN-CONTAINING GLYCERALDEHYDE-3-PHOSPHATE:FERREDOXIN OXIDOREDUCTASE"/>
    <property type="match status" value="1"/>
</dbReference>
<dbReference type="InterPro" id="IPR001203">
    <property type="entry name" value="OxRdtase_Ald_Fedxn_C"/>
</dbReference>
<keyword evidence="6" id="KW-0408">Iron</keyword>
<dbReference type="Gene3D" id="1.10.599.10">
    <property type="entry name" value="Aldehyde Ferredoxin Oxidoreductase Protein, subunit A, domain 3"/>
    <property type="match status" value="1"/>
</dbReference>
<evidence type="ECO:0000313" key="11">
    <source>
        <dbReference type="EMBL" id="MBI2878046.1"/>
    </source>
</evidence>
<proteinExistence type="inferred from homology"/>
<dbReference type="GO" id="GO:0051539">
    <property type="term" value="F:4 iron, 4 sulfur cluster binding"/>
    <property type="evidence" value="ECO:0007669"/>
    <property type="project" value="UniProtKB-KW"/>
</dbReference>
<dbReference type="GO" id="GO:0016625">
    <property type="term" value="F:oxidoreductase activity, acting on the aldehyde or oxo group of donors, iron-sulfur protein as acceptor"/>
    <property type="evidence" value="ECO:0007669"/>
    <property type="project" value="InterPro"/>
</dbReference>
<evidence type="ECO:0000259" key="10">
    <source>
        <dbReference type="PROSITE" id="PS51379"/>
    </source>
</evidence>
<feature type="domain" description="4Fe-4S ferredoxin-type" evidence="10">
    <location>
        <begin position="79"/>
        <end position="108"/>
    </location>
</feature>
<keyword evidence="3" id="KW-0004">4Fe-4S</keyword>
<keyword evidence="4" id="KW-0479">Metal-binding</keyword>
<gene>
    <name evidence="11" type="ORF">HYY20_14310</name>
</gene>
<dbReference type="InterPro" id="IPR051919">
    <property type="entry name" value="W-dependent_AOR"/>
</dbReference>
<evidence type="ECO:0000256" key="1">
    <source>
        <dbReference type="ARBA" id="ARBA00001966"/>
    </source>
</evidence>
<feature type="compositionally biased region" description="Basic and acidic residues" evidence="9">
    <location>
        <begin position="201"/>
        <end position="220"/>
    </location>
</feature>
<keyword evidence="5" id="KW-0560">Oxidoreductase</keyword>
<comment type="similarity">
    <text evidence="2">Belongs to the AOR/FOR family.</text>
</comment>
<dbReference type="Pfam" id="PF02730">
    <property type="entry name" value="AFOR_N"/>
    <property type="match status" value="1"/>
</dbReference>
<dbReference type="SMART" id="SM00790">
    <property type="entry name" value="AFOR_N"/>
    <property type="match status" value="1"/>
</dbReference>
<dbReference type="InterPro" id="IPR036021">
    <property type="entry name" value="Tungsten_al_ferr_oxy-like_C"/>
</dbReference>
<evidence type="ECO:0000256" key="5">
    <source>
        <dbReference type="ARBA" id="ARBA00023002"/>
    </source>
</evidence>
<dbReference type="InterPro" id="IPR013984">
    <property type="entry name" value="Ald_Fedxn_OxRdtase_dom2"/>
</dbReference>
<dbReference type="Pfam" id="PF01314">
    <property type="entry name" value="AFOR_C"/>
    <property type="match status" value="1"/>
</dbReference>
<dbReference type="Proteomes" id="UP000769766">
    <property type="component" value="Unassembled WGS sequence"/>
</dbReference>
<comment type="caution">
    <text evidence="11">The sequence shown here is derived from an EMBL/GenBank/DDBJ whole genome shotgun (WGS) entry which is preliminary data.</text>
</comment>
<dbReference type="InterPro" id="IPR017896">
    <property type="entry name" value="4Fe4S_Fe-S-bd"/>
</dbReference>
<feature type="region of interest" description="Disordered" evidence="9">
    <location>
        <begin position="157"/>
        <end position="242"/>
    </location>
</feature>
<reference evidence="11" key="1">
    <citation type="submission" date="2020-07" db="EMBL/GenBank/DDBJ databases">
        <title>Huge and variable diversity of episymbiotic CPR bacteria and DPANN archaea in groundwater ecosystems.</title>
        <authorList>
            <person name="He C.Y."/>
            <person name="Keren R."/>
            <person name="Whittaker M."/>
            <person name="Farag I.F."/>
            <person name="Doudna J."/>
            <person name="Cate J.H.D."/>
            <person name="Banfield J.F."/>
        </authorList>
    </citation>
    <scope>NUCLEOTIDE SEQUENCE</scope>
    <source>
        <strain evidence="11">NC_groundwater_672_Ag_B-0.1um_62_36</strain>
    </source>
</reference>
<evidence type="ECO:0000256" key="9">
    <source>
        <dbReference type="SAM" id="MobiDB-lite"/>
    </source>
</evidence>
<dbReference type="GO" id="GO:0009055">
    <property type="term" value="F:electron transfer activity"/>
    <property type="evidence" value="ECO:0007669"/>
    <property type="project" value="InterPro"/>
</dbReference>
<dbReference type="Gene3D" id="3.60.9.10">
    <property type="entry name" value="Aldehyde ferredoxin oxidoreductase, N-terminal domain"/>
    <property type="match status" value="1"/>
</dbReference>
<feature type="region of interest" description="Disordered" evidence="9">
    <location>
        <begin position="863"/>
        <end position="884"/>
    </location>
</feature>
<dbReference type="InterPro" id="IPR017900">
    <property type="entry name" value="4Fe4S_Fe_S_CS"/>
</dbReference>
<dbReference type="Gene3D" id="3.30.70.20">
    <property type="match status" value="2"/>
</dbReference>
<dbReference type="SUPFAM" id="SSF56228">
    <property type="entry name" value="Aldehyde ferredoxin oxidoreductase, N-terminal domain"/>
    <property type="match status" value="1"/>
</dbReference>
<comment type="cofactor">
    <cofactor evidence="1">
        <name>[4Fe-4S] cluster</name>
        <dbReference type="ChEBI" id="CHEBI:49883"/>
    </cofactor>
</comment>
<evidence type="ECO:0000256" key="7">
    <source>
        <dbReference type="ARBA" id="ARBA00023014"/>
    </source>
</evidence>